<dbReference type="InterPro" id="IPR040072">
    <property type="entry name" value="Methyltransferase_A"/>
</dbReference>
<evidence type="ECO:0000256" key="1">
    <source>
        <dbReference type="ARBA" id="ARBA00001966"/>
    </source>
</evidence>
<evidence type="ECO:0000256" key="2">
    <source>
        <dbReference type="ARBA" id="ARBA00004496"/>
    </source>
</evidence>
<accession>A0ABQ6MMI1</accession>
<dbReference type="InterPro" id="IPR013785">
    <property type="entry name" value="Aldolase_TIM"/>
</dbReference>
<evidence type="ECO:0000256" key="6">
    <source>
        <dbReference type="ARBA" id="ARBA00022679"/>
    </source>
</evidence>
<sequence>MLDLPSLESFASLHNLREAHLRSLYNHLLRGGAAGCGAASARPFPGVEELAAKLRACSRAPFPRAAALALSSQFAPATSSVVFASPSSGGAKLKVSLAGGAFVETVLIRHASSRSPTGRRYTVCVSSQSGCARRCSFCSTGTMGLRAQLSGAEILEQVLHAQAYLKSIDEPPSSLTNLVYMGMGEPLDNMPAVLESLRGLTHQSLFGFAPRRVTLSTVGASPARIRELADAAPGINLALSLHAANETTRERIMPAARAADFGELEAALDYWAGRSGRGAMLEYLVIPGVNDGGEDARLLADFVRRREEGKKSGASVNLIPYNPTLAGEQFLFESPSDEAMVGFKAELGRWGVGGVIRWSTKGGRDVGGACGQLVVEGEGGG</sequence>
<dbReference type="CDD" id="cd01335">
    <property type="entry name" value="Radical_SAM"/>
    <property type="match status" value="1"/>
</dbReference>
<dbReference type="Pfam" id="PF04055">
    <property type="entry name" value="Radical_SAM"/>
    <property type="match status" value="1"/>
</dbReference>
<evidence type="ECO:0000256" key="5">
    <source>
        <dbReference type="ARBA" id="ARBA00022603"/>
    </source>
</evidence>
<dbReference type="InterPro" id="IPR004383">
    <property type="entry name" value="rRNA_lsu_MTrfase_RlmN/Cfr"/>
</dbReference>
<keyword evidence="9" id="KW-0408">Iron</keyword>
<evidence type="ECO:0000313" key="12">
    <source>
        <dbReference type="EMBL" id="GMI28591.1"/>
    </source>
</evidence>
<dbReference type="SUPFAM" id="SSF102114">
    <property type="entry name" value="Radical SAM enzymes"/>
    <property type="match status" value="1"/>
</dbReference>
<gene>
    <name evidence="12" type="ORF">TeGR_g7584</name>
</gene>
<comment type="cofactor">
    <cofactor evidence="1">
        <name>[4Fe-4S] cluster</name>
        <dbReference type="ChEBI" id="CHEBI:49883"/>
    </cofactor>
</comment>
<dbReference type="InterPro" id="IPR058240">
    <property type="entry name" value="rSAM_sf"/>
</dbReference>
<dbReference type="PIRSF" id="PIRSF006004">
    <property type="entry name" value="CHP00048"/>
    <property type="match status" value="1"/>
</dbReference>
<proteinExistence type="predicted"/>
<dbReference type="SFLD" id="SFLDG01062">
    <property type="entry name" value="methyltransferase_(Class_A)"/>
    <property type="match status" value="1"/>
</dbReference>
<dbReference type="PANTHER" id="PTHR30544">
    <property type="entry name" value="23S RRNA METHYLTRANSFERASE"/>
    <property type="match status" value="1"/>
</dbReference>
<keyword evidence="4" id="KW-0963">Cytoplasm</keyword>
<evidence type="ECO:0000256" key="7">
    <source>
        <dbReference type="ARBA" id="ARBA00022691"/>
    </source>
</evidence>
<evidence type="ECO:0000256" key="3">
    <source>
        <dbReference type="ARBA" id="ARBA00022485"/>
    </source>
</evidence>
<evidence type="ECO:0000256" key="10">
    <source>
        <dbReference type="ARBA" id="ARBA00023014"/>
    </source>
</evidence>
<evidence type="ECO:0000259" key="11">
    <source>
        <dbReference type="PROSITE" id="PS51918"/>
    </source>
</evidence>
<dbReference type="SFLD" id="SFLDS00029">
    <property type="entry name" value="Radical_SAM"/>
    <property type="match status" value="1"/>
</dbReference>
<dbReference type="PANTHER" id="PTHR30544:SF9">
    <property type="entry name" value="RADICAL SAM SUPERFAMILY PROTEIN"/>
    <property type="match status" value="1"/>
</dbReference>
<keyword evidence="7" id="KW-0949">S-adenosyl-L-methionine</keyword>
<dbReference type="PROSITE" id="PS51918">
    <property type="entry name" value="RADICAL_SAM"/>
    <property type="match status" value="1"/>
</dbReference>
<keyword evidence="10" id="KW-0411">Iron-sulfur</keyword>
<reference evidence="12 13" key="1">
    <citation type="journal article" date="2023" name="Commun. Biol.">
        <title>Genome analysis of Parmales, the sister group of diatoms, reveals the evolutionary specialization of diatoms from phago-mixotrophs to photoautotrophs.</title>
        <authorList>
            <person name="Ban H."/>
            <person name="Sato S."/>
            <person name="Yoshikawa S."/>
            <person name="Yamada K."/>
            <person name="Nakamura Y."/>
            <person name="Ichinomiya M."/>
            <person name="Sato N."/>
            <person name="Blanc-Mathieu R."/>
            <person name="Endo H."/>
            <person name="Kuwata A."/>
            <person name="Ogata H."/>
        </authorList>
    </citation>
    <scope>NUCLEOTIDE SEQUENCE [LARGE SCALE GENOMIC DNA]</scope>
</reference>
<evidence type="ECO:0000313" key="13">
    <source>
        <dbReference type="Proteomes" id="UP001165060"/>
    </source>
</evidence>
<evidence type="ECO:0000256" key="4">
    <source>
        <dbReference type="ARBA" id="ARBA00022490"/>
    </source>
</evidence>
<dbReference type="Gene3D" id="3.20.20.70">
    <property type="entry name" value="Aldolase class I"/>
    <property type="match status" value="1"/>
</dbReference>
<dbReference type="InterPro" id="IPR007197">
    <property type="entry name" value="rSAM"/>
</dbReference>
<evidence type="ECO:0000256" key="8">
    <source>
        <dbReference type="ARBA" id="ARBA00022723"/>
    </source>
</evidence>
<keyword evidence="6" id="KW-0808">Transferase</keyword>
<evidence type="ECO:0000256" key="9">
    <source>
        <dbReference type="ARBA" id="ARBA00023004"/>
    </source>
</evidence>
<comment type="caution">
    <text evidence="12">The sequence shown here is derived from an EMBL/GenBank/DDBJ whole genome shotgun (WGS) entry which is preliminary data.</text>
</comment>
<dbReference type="Proteomes" id="UP001165060">
    <property type="component" value="Unassembled WGS sequence"/>
</dbReference>
<keyword evidence="5" id="KW-0489">Methyltransferase</keyword>
<feature type="domain" description="Radical SAM core" evidence="11">
    <location>
        <begin position="117"/>
        <end position="357"/>
    </location>
</feature>
<keyword evidence="3" id="KW-0004">4Fe-4S</keyword>
<organism evidence="12 13">
    <name type="scientific">Tetraparma gracilis</name>
    <dbReference type="NCBI Taxonomy" id="2962635"/>
    <lineage>
        <taxon>Eukaryota</taxon>
        <taxon>Sar</taxon>
        <taxon>Stramenopiles</taxon>
        <taxon>Ochrophyta</taxon>
        <taxon>Bolidophyceae</taxon>
        <taxon>Parmales</taxon>
        <taxon>Triparmaceae</taxon>
        <taxon>Tetraparma</taxon>
    </lineage>
</organism>
<name>A0ABQ6MMI1_9STRA</name>
<keyword evidence="8" id="KW-0479">Metal-binding</keyword>
<protein>
    <recommendedName>
        <fullName evidence="11">Radical SAM core domain-containing protein</fullName>
    </recommendedName>
</protein>
<dbReference type="EMBL" id="BRYB01001560">
    <property type="protein sequence ID" value="GMI28591.1"/>
    <property type="molecule type" value="Genomic_DNA"/>
</dbReference>
<comment type="subcellular location">
    <subcellularLocation>
        <location evidence="2">Cytoplasm</location>
    </subcellularLocation>
</comment>
<dbReference type="SFLD" id="SFLDF00275">
    <property type="entry name" value="adenosine_C2_methyltransferase"/>
    <property type="match status" value="1"/>
</dbReference>
<keyword evidence="13" id="KW-1185">Reference proteome</keyword>